<proteinExistence type="predicted"/>
<evidence type="ECO:0000313" key="3">
    <source>
        <dbReference type="WBParaSite" id="GPUH_0000328501-mRNA-1"/>
    </source>
</evidence>
<dbReference type="EMBL" id="UYRT01005504">
    <property type="protein sequence ID" value="VDK38857.1"/>
    <property type="molecule type" value="Genomic_DNA"/>
</dbReference>
<dbReference type="WBParaSite" id="GPUH_0000328501-mRNA-1">
    <property type="protein sequence ID" value="GPUH_0000328501-mRNA-1"/>
    <property type="gene ID" value="GPUH_0000328501"/>
</dbReference>
<accession>A0A183D3I9</accession>
<name>A0A183D3I9_9BILA</name>
<reference evidence="3" key="1">
    <citation type="submission" date="2016-06" db="UniProtKB">
        <authorList>
            <consortium name="WormBaseParasite"/>
        </authorList>
    </citation>
    <scope>IDENTIFICATION</scope>
</reference>
<keyword evidence="2" id="KW-1185">Reference proteome</keyword>
<protein>
    <submittedName>
        <fullName evidence="3">Cyclin_C domain-containing protein</fullName>
    </submittedName>
</protein>
<evidence type="ECO:0000313" key="1">
    <source>
        <dbReference type="EMBL" id="VDK38857.1"/>
    </source>
</evidence>
<dbReference type="AlphaFoldDB" id="A0A183D3I9"/>
<reference evidence="1 2" key="2">
    <citation type="submission" date="2018-11" db="EMBL/GenBank/DDBJ databases">
        <authorList>
            <consortium name="Pathogen Informatics"/>
        </authorList>
    </citation>
    <scope>NUCLEOTIDE SEQUENCE [LARGE SCALE GENOMIC DNA]</scope>
</reference>
<gene>
    <name evidence="1" type="ORF">GPUH_LOCUS3282</name>
</gene>
<dbReference type="Proteomes" id="UP000271098">
    <property type="component" value="Unassembled WGS sequence"/>
</dbReference>
<evidence type="ECO:0000313" key="2">
    <source>
        <dbReference type="Proteomes" id="UP000271098"/>
    </source>
</evidence>
<sequence length="101" mass="11017">MLEGDCVPAAVSDELIWETAELLGSLRLQQAAVAAAVFAYCATSCHYHRFEESIELPLLQSNISTLLSRTNAVRAEICTSFEGTVQQKAQPPAVDTPKKHQ</sequence>
<organism evidence="3">
    <name type="scientific">Gongylonema pulchrum</name>
    <dbReference type="NCBI Taxonomy" id="637853"/>
    <lineage>
        <taxon>Eukaryota</taxon>
        <taxon>Metazoa</taxon>
        <taxon>Ecdysozoa</taxon>
        <taxon>Nematoda</taxon>
        <taxon>Chromadorea</taxon>
        <taxon>Rhabditida</taxon>
        <taxon>Spirurina</taxon>
        <taxon>Spiruromorpha</taxon>
        <taxon>Spiruroidea</taxon>
        <taxon>Gongylonematidae</taxon>
        <taxon>Gongylonema</taxon>
    </lineage>
</organism>